<sequence length="144" mass="16180">MSDNASTASDKPAETATIPPEVIAKLKTFNDALTALENALEPHLSSNFEDYMDREPSELARIDLMSLFSVNSLSWSLLALKGQNPRKNEALQAELERTKTYVERLKIEDSRREQAGVNEKVAKALVRNALFDAQEYGDKKKPRK</sequence>
<dbReference type="EMBL" id="BTSY01000006">
    <property type="protein sequence ID" value="GMT33023.1"/>
    <property type="molecule type" value="Genomic_DNA"/>
</dbReference>
<name>A0AAV5WQX9_9BILA</name>
<comment type="function">
    <text evidence="1">Plays a role in the recruitment of the exosome to pre-rRNA to mediate the 3'-5' end processing of the 5.8S rRNA.</text>
</comment>
<keyword evidence="1" id="KW-0698">rRNA processing</keyword>
<keyword evidence="1" id="KW-0539">Nucleus</keyword>
<keyword evidence="1" id="KW-0963">Cytoplasm</keyword>
<feature type="non-terminal residue" evidence="2">
    <location>
        <position position="144"/>
    </location>
</feature>
<accession>A0AAV5WQX9</accession>
<dbReference type="GO" id="GO:0000178">
    <property type="term" value="C:exosome (RNase complex)"/>
    <property type="evidence" value="ECO:0007669"/>
    <property type="project" value="TreeGrafter"/>
</dbReference>
<comment type="similarity">
    <text evidence="1">Belongs to the C1D family.</text>
</comment>
<dbReference type="Proteomes" id="UP001432322">
    <property type="component" value="Unassembled WGS sequence"/>
</dbReference>
<evidence type="ECO:0000256" key="1">
    <source>
        <dbReference type="RuleBase" id="RU368003"/>
    </source>
</evidence>
<protein>
    <recommendedName>
        <fullName evidence="1">Nuclear nucleic acid-binding protein C1D</fullName>
    </recommendedName>
</protein>
<dbReference type="GO" id="GO:0010468">
    <property type="term" value="P:regulation of gene expression"/>
    <property type="evidence" value="ECO:0007669"/>
    <property type="project" value="TreeGrafter"/>
</dbReference>
<dbReference type="InterPro" id="IPR011082">
    <property type="entry name" value="Exosome-assoc_fac/DNA_repair"/>
</dbReference>
<dbReference type="GO" id="GO:0003677">
    <property type="term" value="F:DNA binding"/>
    <property type="evidence" value="ECO:0007669"/>
    <property type="project" value="UniProtKB-KW"/>
</dbReference>
<keyword evidence="3" id="KW-1185">Reference proteome</keyword>
<organism evidence="2 3">
    <name type="scientific">Pristionchus fissidentatus</name>
    <dbReference type="NCBI Taxonomy" id="1538716"/>
    <lineage>
        <taxon>Eukaryota</taxon>
        <taxon>Metazoa</taxon>
        <taxon>Ecdysozoa</taxon>
        <taxon>Nematoda</taxon>
        <taxon>Chromadorea</taxon>
        <taxon>Rhabditida</taxon>
        <taxon>Rhabditina</taxon>
        <taxon>Diplogasteromorpha</taxon>
        <taxon>Diplogasteroidea</taxon>
        <taxon>Neodiplogasteridae</taxon>
        <taxon>Pristionchus</taxon>
    </lineage>
</organism>
<dbReference type="GO" id="GO:0000460">
    <property type="term" value="P:maturation of 5.8S rRNA"/>
    <property type="evidence" value="ECO:0007669"/>
    <property type="project" value="TreeGrafter"/>
</dbReference>
<reference evidence="2" key="1">
    <citation type="submission" date="2023-10" db="EMBL/GenBank/DDBJ databases">
        <title>Genome assembly of Pristionchus species.</title>
        <authorList>
            <person name="Yoshida K."/>
            <person name="Sommer R.J."/>
        </authorList>
    </citation>
    <scope>NUCLEOTIDE SEQUENCE</scope>
    <source>
        <strain evidence="2">RS5133</strain>
    </source>
</reference>
<dbReference type="PANTHER" id="PTHR15341">
    <property type="entry name" value="SUN-COR STEROID HORMONE RECEPTOR CO-REPRESSOR"/>
    <property type="match status" value="1"/>
</dbReference>
<dbReference type="GO" id="GO:0005730">
    <property type="term" value="C:nucleolus"/>
    <property type="evidence" value="ECO:0007669"/>
    <property type="project" value="UniProtKB-SubCell"/>
</dbReference>
<comment type="caution">
    <text evidence="2">The sequence shown here is derived from an EMBL/GenBank/DDBJ whole genome shotgun (WGS) entry which is preliminary data.</text>
</comment>
<dbReference type="PANTHER" id="PTHR15341:SF3">
    <property type="entry name" value="NUCLEAR NUCLEIC ACID-BINDING PROTEIN C1D"/>
    <property type="match status" value="1"/>
</dbReference>
<dbReference type="GO" id="GO:0005737">
    <property type="term" value="C:cytoplasm"/>
    <property type="evidence" value="ECO:0007669"/>
    <property type="project" value="UniProtKB-SubCell"/>
</dbReference>
<keyword evidence="1" id="KW-0238">DNA-binding</keyword>
<comment type="subcellular location">
    <subcellularLocation>
        <location evidence="1">Cytoplasm</location>
    </subcellularLocation>
    <subcellularLocation>
        <location evidence="1">Nucleus</location>
        <location evidence="1">Nucleolus</location>
    </subcellularLocation>
    <subcellularLocation>
        <location evidence="1">Nucleus</location>
    </subcellularLocation>
</comment>
<gene>
    <name evidence="2" type="ORF">PFISCL1PPCAC_24320</name>
</gene>
<proteinExistence type="inferred from homology"/>
<dbReference type="AlphaFoldDB" id="A0AAV5WQX9"/>
<evidence type="ECO:0000313" key="3">
    <source>
        <dbReference type="Proteomes" id="UP001432322"/>
    </source>
</evidence>
<dbReference type="GO" id="GO:0003723">
    <property type="term" value="F:RNA binding"/>
    <property type="evidence" value="ECO:0007669"/>
    <property type="project" value="UniProtKB-UniRule"/>
</dbReference>
<evidence type="ECO:0000313" key="2">
    <source>
        <dbReference type="EMBL" id="GMT33023.1"/>
    </source>
</evidence>
<comment type="subunit">
    <text evidence="1">Monomer and homodimer.</text>
</comment>
<keyword evidence="1" id="KW-0694">RNA-binding</keyword>